<name>A0A368XGG9_MARNT</name>
<reference evidence="2 3" key="1">
    <citation type="submission" date="2018-07" db="EMBL/GenBank/DDBJ databases">
        <title>Freshwater and sediment microbial communities from various areas in North America, analyzing microbe dynamics in response to fracking.</title>
        <authorList>
            <person name="Lamendella R."/>
        </authorList>
    </citation>
    <scope>NUCLEOTIDE SEQUENCE [LARGE SCALE GENOMIC DNA]</scope>
    <source>
        <strain evidence="2 3">105B</strain>
    </source>
</reference>
<comment type="caution">
    <text evidence="2">The sequence shown here is derived from an EMBL/GenBank/DDBJ whole genome shotgun (WGS) entry which is preliminary data.</text>
</comment>
<dbReference type="InterPro" id="IPR018306">
    <property type="entry name" value="Phage_T5_Orf172_DNA-bd"/>
</dbReference>
<dbReference type="RefSeq" id="WP_114434701.1">
    <property type="nucleotide sequence ID" value="NZ_QPJI01000009.1"/>
</dbReference>
<dbReference type="Pfam" id="PF10544">
    <property type="entry name" value="T5orf172"/>
    <property type="match status" value="1"/>
</dbReference>
<gene>
    <name evidence="2" type="ORF">DET61_1092</name>
</gene>
<accession>A0A368XGG9</accession>
<protein>
    <submittedName>
        <fullName evidence="2">T5orf172 domain-containing protein</fullName>
    </submittedName>
</protein>
<sequence>MAVKAGFIYVLIHPSDERLIKVGMTSRSPEVRLEEHNTQFDKAAGRVVEATGEDWILKEFFAVEDTYNAESAFFRRSPLTETPYALSDELLKLDDKFLNWDWVNEGLQLAKSVGVRRDTSQPPIPKPPPKRGGKWIEASLKESGLRPVKGYGNGITKVAFECPQRHVFKISGSCLARFPFCPICEPERFDSYTLRRVETCESK</sequence>
<feature type="domain" description="Bacteriophage T5 Orf172 DNA-binding" evidence="1">
    <location>
        <begin position="6"/>
        <end position="44"/>
    </location>
</feature>
<evidence type="ECO:0000313" key="3">
    <source>
        <dbReference type="Proteomes" id="UP000253647"/>
    </source>
</evidence>
<dbReference type="Proteomes" id="UP000253647">
    <property type="component" value="Unassembled WGS sequence"/>
</dbReference>
<organism evidence="2 3">
    <name type="scientific">Marinobacter nauticus</name>
    <name type="common">Marinobacter hydrocarbonoclasticus</name>
    <name type="synonym">Marinobacter aquaeolei</name>
    <dbReference type="NCBI Taxonomy" id="2743"/>
    <lineage>
        <taxon>Bacteria</taxon>
        <taxon>Pseudomonadati</taxon>
        <taxon>Pseudomonadota</taxon>
        <taxon>Gammaproteobacteria</taxon>
        <taxon>Pseudomonadales</taxon>
        <taxon>Marinobacteraceae</taxon>
        <taxon>Marinobacter</taxon>
    </lineage>
</organism>
<proteinExistence type="predicted"/>
<evidence type="ECO:0000313" key="2">
    <source>
        <dbReference type="EMBL" id="RCW67092.1"/>
    </source>
</evidence>
<evidence type="ECO:0000259" key="1">
    <source>
        <dbReference type="Pfam" id="PF10544"/>
    </source>
</evidence>
<dbReference type="EMBL" id="QPJI01000009">
    <property type="protein sequence ID" value="RCW67092.1"/>
    <property type="molecule type" value="Genomic_DNA"/>
</dbReference>
<dbReference type="AlphaFoldDB" id="A0A368XGG9"/>